<feature type="binding site" evidence="10">
    <location>
        <position position="97"/>
    </location>
    <ligand>
        <name>Na(+)</name>
        <dbReference type="ChEBI" id="CHEBI:29101"/>
        <note>structural</note>
    </ligand>
</feature>
<evidence type="ECO:0000256" key="5">
    <source>
        <dbReference type="ARBA" id="ARBA00023136"/>
    </source>
</evidence>
<keyword evidence="10" id="KW-0915">Sodium</keyword>
<dbReference type="HAMAP" id="MF_00454">
    <property type="entry name" value="FluC"/>
    <property type="match status" value="1"/>
</dbReference>
<evidence type="ECO:0000256" key="2">
    <source>
        <dbReference type="ARBA" id="ARBA00022475"/>
    </source>
</evidence>
<dbReference type="AlphaFoldDB" id="A0A1T5K0S9"/>
<comment type="activity regulation">
    <text evidence="10">Na(+) is not transported, but it plays an essential structural role and its presence is essential for fluoride channel function.</text>
</comment>
<feature type="transmembrane region" description="Helical" evidence="10">
    <location>
        <begin position="54"/>
        <end position="75"/>
    </location>
</feature>
<keyword evidence="10" id="KW-0406">Ion transport</keyword>
<dbReference type="EMBL" id="FUZQ01000003">
    <property type="protein sequence ID" value="SKC57098.1"/>
    <property type="molecule type" value="Genomic_DNA"/>
</dbReference>
<comment type="catalytic activity">
    <reaction evidence="8">
        <text>fluoride(in) = fluoride(out)</text>
        <dbReference type="Rhea" id="RHEA:76159"/>
        <dbReference type="ChEBI" id="CHEBI:17051"/>
    </reaction>
    <physiologicalReaction direction="left-to-right" evidence="8">
        <dbReference type="Rhea" id="RHEA:76160"/>
    </physiologicalReaction>
</comment>
<feature type="transmembrane region" description="Helical" evidence="10">
    <location>
        <begin position="24"/>
        <end position="42"/>
    </location>
</feature>
<dbReference type="Proteomes" id="UP000189777">
    <property type="component" value="Unassembled WGS sequence"/>
</dbReference>
<keyword evidence="2 10" id="KW-1003">Cell membrane</keyword>
<dbReference type="RefSeq" id="WP_245807009.1">
    <property type="nucleotide sequence ID" value="NZ_FUZQ01000003.1"/>
</dbReference>
<comment type="subcellular location">
    <subcellularLocation>
        <location evidence="1 10">Cell membrane</location>
        <topology evidence="1 10">Multi-pass membrane protein</topology>
    </subcellularLocation>
</comment>
<evidence type="ECO:0000256" key="8">
    <source>
        <dbReference type="ARBA" id="ARBA00035585"/>
    </source>
</evidence>
<evidence type="ECO:0000313" key="12">
    <source>
        <dbReference type="Proteomes" id="UP000189777"/>
    </source>
</evidence>
<keyword evidence="4 10" id="KW-1133">Transmembrane helix</keyword>
<organism evidence="11 12">
    <name type="scientific">Krasilnikoviella flava</name>
    <dbReference type="NCBI Taxonomy" id="526729"/>
    <lineage>
        <taxon>Bacteria</taxon>
        <taxon>Bacillati</taxon>
        <taxon>Actinomycetota</taxon>
        <taxon>Actinomycetes</taxon>
        <taxon>Micrococcales</taxon>
        <taxon>Promicromonosporaceae</taxon>
        <taxon>Krasilnikoviella</taxon>
    </lineage>
</organism>
<evidence type="ECO:0000256" key="9">
    <source>
        <dbReference type="ARBA" id="ARBA00049940"/>
    </source>
</evidence>
<dbReference type="GO" id="GO:0005886">
    <property type="term" value="C:plasma membrane"/>
    <property type="evidence" value="ECO:0007669"/>
    <property type="project" value="UniProtKB-SubCell"/>
</dbReference>
<reference evidence="11 12" key="1">
    <citation type="submission" date="2017-02" db="EMBL/GenBank/DDBJ databases">
        <authorList>
            <person name="Peterson S.W."/>
        </authorList>
    </citation>
    <scope>NUCLEOTIDE SEQUENCE [LARGE SCALE GENOMIC DNA]</scope>
    <source>
        <strain evidence="11 12">DSM 21481</strain>
    </source>
</reference>
<dbReference type="PANTHER" id="PTHR28259:SF1">
    <property type="entry name" value="FLUORIDE EXPORT PROTEIN 1-RELATED"/>
    <property type="match status" value="1"/>
</dbReference>
<dbReference type="STRING" id="526729.SAMN04324258_1725"/>
<dbReference type="GO" id="GO:0046872">
    <property type="term" value="F:metal ion binding"/>
    <property type="evidence" value="ECO:0007669"/>
    <property type="project" value="UniProtKB-KW"/>
</dbReference>
<dbReference type="GO" id="GO:0062054">
    <property type="term" value="F:fluoride channel activity"/>
    <property type="evidence" value="ECO:0007669"/>
    <property type="project" value="UniProtKB-UniRule"/>
</dbReference>
<keyword evidence="3 10" id="KW-0812">Transmembrane</keyword>
<keyword evidence="10" id="KW-0479">Metal-binding</keyword>
<keyword evidence="12" id="KW-1185">Reference proteome</keyword>
<proteinExistence type="inferred from homology"/>
<dbReference type="PANTHER" id="PTHR28259">
    <property type="entry name" value="FLUORIDE EXPORT PROTEIN 1-RELATED"/>
    <property type="match status" value="1"/>
</dbReference>
<feature type="binding site" evidence="10">
    <location>
        <position position="100"/>
    </location>
    <ligand>
        <name>Na(+)</name>
        <dbReference type="ChEBI" id="CHEBI:29101"/>
        <note>structural</note>
    </ligand>
</feature>
<keyword evidence="6 10" id="KW-0407">Ion channel</keyword>
<evidence type="ECO:0000256" key="3">
    <source>
        <dbReference type="ARBA" id="ARBA00022692"/>
    </source>
</evidence>
<name>A0A1T5K0S9_9MICO</name>
<evidence type="ECO:0000256" key="4">
    <source>
        <dbReference type="ARBA" id="ARBA00022989"/>
    </source>
</evidence>
<feature type="transmembrane region" description="Helical" evidence="10">
    <location>
        <begin position="87"/>
        <end position="107"/>
    </location>
</feature>
<feature type="transmembrane region" description="Helical" evidence="10">
    <location>
        <begin position="119"/>
        <end position="143"/>
    </location>
</feature>
<accession>A0A1T5K0S9</accession>
<dbReference type="InterPro" id="IPR003691">
    <property type="entry name" value="FluC"/>
</dbReference>
<gene>
    <name evidence="10" type="primary">fluC</name>
    <name evidence="10" type="synonym">crcB</name>
    <name evidence="11" type="ORF">SAMN04324258_1725</name>
</gene>
<evidence type="ECO:0000256" key="1">
    <source>
        <dbReference type="ARBA" id="ARBA00004651"/>
    </source>
</evidence>
<protein>
    <recommendedName>
        <fullName evidence="10">Fluoride-specific ion channel FluC</fullName>
    </recommendedName>
</protein>
<dbReference type="GO" id="GO:0140114">
    <property type="term" value="P:cellular detoxification of fluoride"/>
    <property type="evidence" value="ECO:0007669"/>
    <property type="project" value="UniProtKB-UniRule"/>
</dbReference>
<evidence type="ECO:0000256" key="10">
    <source>
        <dbReference type="HAMAP-Rule" id="MF_00454"/>
    </source>
</evidence>
<dbReference type="Pfam" id="PF02537">
    <property type="entry name" value="CRCB"/>
    <property type="match status" value="1"/>
</dbReference>
<keyword evidence="5 10" id="KW-0472">Membrane</keyword>
<evidence type="ECO:0000256" key="7">
    <source>
        <dbReference type="ARBA" id="ARBA00035120"/>
    </source>
</evidence>
<comment type="similarity">
    <text evidence="7 10">Belongs to the fluoride channel Fluc/FEX (TC 1.A.43) family.</text>
</comment>
<evidence type="ECO:0000256" key="6">
    <source>
        <dbReference type="ARBA" id="ARBA00023303"/>
    </source>
</evidence>
<comment type="function">
    <text evidence="9 10">Fluoride-specific ion channel. Important for reducing fluoride concentration in the cell, thus reducing its toxicity.</text>
</comment>
<keyword evidence="10" id="KW-0813">Transport</keyword>
<evidence type="ECO:0000313" key="11">
    <source>
        <dbReference type="EMBL" id="SKC57098.1"/>
    </source>
</evidence>
<sequence length="149" mass="15105">MTAGSPPARVPSGRARPAHRRPGLVALVAAGGAVGTAGRYGLAQAWPAVEGWPVATFAANVLGAFVLGWLLESLAARGPETRAVQRVRLAVGTGVLGGFTTFSSLALETERLLAVGAVWQALAYAGGTLVLGYLACLAGVLLGSGRRSR</sequence>